<accession>A0AA39LU45</accession>
<feature type="region of interest" description="Disordered" evidence="1">
    <location>
        <begin position="70"/>
        <end position="90"/>
    </location>
</feature>
<feature type="signal peptide" evidence="2">
    <location>
        <begin position="1"/>
        <end position="29"/>
    </location>
</feature>
<dbReference type="EMBL" id="JAUCMV010000003">
    <property type="protein sequence ID" value="KAK0409712.1"/>
    <property type="molecule type" value="Genomic_DNA"/>
</dbReference>
<evidence type="ECO:0000256" key="1">
    <source>
        <dbReference type="SAM" id="MobiDB-lite"/>
    </source>
</evidence>
<evidence type="ECO:0000313" key="3">
    <source>
        <dbReference type="EMBL" id="KAK0409712.1"/>
    </source>
</evidence>
<name>A0AA39LU45_9BILA</name>
<reference evidence="3" key="1">
    <citation type="submission" date="2023-06" db="EMBL/GenBank/DDBJ databases">
        <title>Genomic analysis of the entomopathogenic nematode Steinernema hermaphroditum.</title>
        <authorList>
            <person name="Schwarz E.M."/>
            <person name="Heppert J.K."/>
            <person name="Baniya A."/>
            <person name="Schwartz H.T."/>
            <person name="Tan C.-H."/>
            <person name="Antoshechkin I."/>
            <person name="Sternberg P.W."/>
            <person name="Goodrich-Blair H."/>
            <person name="Dillman A.R."/>
        </authorList>
    </citation>
    <scope>NUCLEOTIDE SEQUENCE</scope>
    <source>
        <strain evidence="3">PS9179</strain>
        <tissue evidence="3">Whole animal</tissue>
    </source>
</reference>
<keyword evidence="2" id="KW-0732">Signal</keyword>
<proteinExistence type="predicted"/>
<protein>
    <recommendedName>
        <fullName evidence="5">Nematode Specific Peptide family, group B</fullName>
    </recommendedName>
</protein>
<gene>
    <name evidence="3" type="ORF">QR680_004705</name>
</gene>
<keyword evidence="4" id="KW-1185">Reference proteome</keyword>
<comment type="caution">
    <text evidence="3">The sequence shown here is derived from an EMBL/GenBank/DDBJ whole genome shotgun (WGS) entry which is preliminary data.</text>
</comment>
<dbReference type="Proteomes" id="UP001175271">
    <property type="component" value="Unassembled WGS sequence"/>
</dbReference>
<evidence type="ECO:0000313" key="4">
    <source>
        <dbReference type="Proteomes" id="UP001175271"/>
    </source>
</evidence>
<feature type="chain" id="PRO_5041453704" description="Nematode Specific Peptide family, group B" evidence="2">
    <location>
        <begin position="30"/>
        <end position="90"/>
    </location>
</feature>
<evidence type="ECO:0008006" key="5">
    <source>
        <dbReference type="Google" id="ProtNLM"/>
    </source>
</evidence>
<organism evidence="3 4">
    <name type="scientific">Steinernema hermaphroditum</name>
    <dbReference type="NCBI Taxonomy" id="289476"/>
    <lineage>
        <taxon>Eukaryota</taxon>
        <taxon>Metazoa</taxon>
        <taxon>Ecdysozoa</taxon>
        <taxon>Nematoda</taxon>
        <taxon>Chromadorea</taxon>
        <taxon>Rhabditida</taxon>
        <taxon>Tylenchina</taxon>
        <taxon>Panagrolaimomorpha</taxon>
        <taxon>Strongyloidoidea</taxon>
        <taxon>Steinernematidae</taxon>
        <taxon>Steinernema</taxon>
    </lineage>
</organism>
<sequence>MPLMSSFKSVASIVFVCAFMAISFQPSDAQFYYAPRLWSSYRALYAAPAYYNTPYYVPSYSYVIGSNKQGAPEGPSAGAFKPSSGLTNNQ</sequence>
<evidence type="ECO:0000256" key="2">
    <source>
        <dbReference type="SAM" id="SignalP"/>
    </source>
</evidence>
<dbReference type="AlphaFoldDB" id="A0AA39LU45"/>